<evidence type="ECO:0000313" key="2">
    <source>
        <dbReference type="EMBL" id="OGM05031.1"/>
    </source>
</evidence>
<feature type="transmembrane region" description="Helical" evidence="1">
    <location>
        <begin position="53"/>
        <end position="72"/>
    </location>
</feature>
<keyword evidence="1" id="KW-0812">Transmembrane</keyword>
<protein>
    <submittedName>
        <fullName evidence="2">Uncharacterized protein</fullName>
    </submittedName>
</protein>
<reference evidence="2 3" key="1">
    <citation type="journal article" date="2016" name="Nat. Commun.">
        <title>Thousands of microbial genomes shed light on interconnected biogeochemical processes in an aquifer system.</title>
        <authorList>
            <person name="Anantharaman K."/>
            <person name="Brown C.T."/>
            <person name="Hug L.A."/>
            <person name="Sharon I."/>
            <person name="Castelle C.J."/>
            <person name="Probst A.J."/>
            <person name="Thomas B.C."/>
            <person name="Singh A."/>
            <person name="Wilkins M.J."/>
            <person name="Karaoz U."/>
            <person name="Brodie E.L."/>
            <person name="Williams K.H."/>
            <person name="Hubbard S.S."/>
            <person name="Banfield J.F."/>
        </authorList>
    </citation>
    <scope>NUCLEOTIDE SEQUENCE [LARGE SCALE GENOMIC DNA]</scope>
</reference>
<feature type="transmembrane region" description="Helical" evidence="1">
    <location>
        <begin position="241"/>
        <end position="259"/>
    </location>
</feature>
<keyword evidence="1" id="KW-1133">Transmembrane helix</keyword>
<feature type="transmembrane region" description="Helical" evidence="1">
    <location>
        <begin position="201"/>
        <end position="226"/>
    </location>
</feature>
<dbReference type="STRING" id="1817813.A2008_05160"/>
<comment type="caution">
    <text evidence="2">The sequence shown here is derived from an EMBL/GenBank/DDBJ whole genome shotgun (WGS) entry which is preliminary data.</text>
</comment>
<feature type="transmembrane region" description="Helical" evidence="1">
    <location>
        <begin position="157"/>
        <end position="180"/>
    </location>
</feature>
<dbReference type="Proteomes" id="UP000178735">
    <property type="component" value="Unassembled WGS sequence"/>
</dbReference>
<dbReference type="AlphaFoldDB" id="A0A1F7WQF1"/>
<gene>
    <name evidence="2" type="ORF">A2008_05160</name>
</gene>
<sequence length="281" mass="31602">MPLFALGFNFRPVFEAGGGVSTEGIGIWIAAILTLGIYSFLYKDNFFYKFSEYLFVGVSAGYTLVLTFHKYLKPSLIEPLQEYSRDFYHIITGASVPIVNPWMLSWQTHLVGNQFGSQFSFIFWFAVKVFLFYIFPAILGLMMISRVFPNAAWLSRFPLATIVGYGSGIMIVTTLHASVLEQIKASFVSFAPLFHMKGVDWSIIAQSANDFLLVLGLCCAIIYFYFSAEHKGVILGPASNFGIWVLMITFGASFGYTVMARISLLIGRFQFLLGDWMQLVK</sequence>
<feature type="transmembrane region" description="Helical" evidence="1">
    <location>
        <begin position="20"/>
        <end position="41"/>
    </location>
</feature>
<evidence type="ECO:0000256" key="1">
    <source>
        <dbReference type="SAM" id="Phobius"/>
    </source>
</evidence>
<feature type="transmembrane region" description="Helical" evidence="1">
    <location>
        <begin position="87"/>
        <end position="107"/>
    </location>
</feature>
<proteinExistence type="predicted"/>
<name>A0A1F7WQF1_9BACT</name>
<dbReference type="EMBL" id="MGFH01000129">
    <property type="protein sequence ID" value="OGM05031.1"/>
    <property type="molecule type" value="Genomic_DNA"/>
</dbReference>
<keyword evidence="1" id="KW-0472">Membrane</keyword>
<evidence type="ECO:0000313" key="3">
    <source>
        <dbReference type="Proteomes" id="UP000178735"/>
    </source>
</evidence>
<accession>A0A1F7WQF1</accession>
<organism evidence="2 3">
    <name type="scientific">Candidatus Wallbacteria bacterium GWC2_49_35</name>
    <dbReference type="NCBI Taxonomy" id="1817813"/>
    <lineage>
        <taxon>Bacteria</taxon>
        <taxon>Candidatus Walliibacteriota</taxon>
    </lineage>
</organism>
<feature type="transmembrane region" description="Helical" evidence="1">
    <location>
        <begin position="119"/>
        <end position="145"/>
    </location>
</feature>